<dbReference type="GO" id="GO:0032259">
    <property type="term" value="P:methylation"/>
    <property type="evidence" value="ECO:0007669"/>
    <property type="project" value="UniProtKB-KW"/>
</dbReference>
<dbReference type="InterPro" id="IPR041698">
    <property type="entry name" value="Methyltransf_25"/>
</dbReference>
<dbReference type="Gene3D" id="3.40.50.150">
    <property type="entry name" value="Vaccinia Virus protein VP39"/>
    <property type="match status" value="1"/>
</dbReference>
<evidence type="ECO:0000313" key="4">
    <source>
        <dbReference type="EMBL" id="OGI68064.1"/>
    </source>
</evidence>
<feature type="domain" description="Methyltransferase" evidence="3">
    <location>
        <begin position="43"/>
        <end position="139"/>
    </location>
</feature>
<evidence type="ECO:0000256" key="1">
    <source>
        <dbReference type="ARBA" id="ARBA00022603"/>
    </source>
</evidence>
<gene>
    <name evidence="4" type="ORF">A2738_02645</name>
</gene>
<dbReference type="PANTHER" id="PTHR43861:SF1">
    <property type="entry name" value="TRANS-ACONITATE 2-METHYLTRANSFERASE"/>
    <property type="match status" value="1"/>
</dbReference>
<keyword evidence="1" id="KW-0489">Methyltransferase</keyword>
<reference evidence="4 5" key="1">
    <citation type="journal article" date="2016" name="Nat. Commun.">
        <title>Thousands of microbial genomes shed light on interconnected biogeochemical processes in an aquifer system.</title>
        <authorList>
            <person name="Anantharaman K."/>
            <person name="Brown C.T."/>
            <person name="Hug L.A."/>
            <person name="Sharon I."/>
            <person name="Castelle C.J."/>
            <person name="Probst A.J."/>
            <person name="Thomas B.C."/>
            <person name="Singh A."/>
            <person name="Wilkins M.J."/>
            <person name="Karaoz U."/>
            <person name="Brodie E.L."/>
            <person name="Williams K.H."/>
            <person name="Hubbard S.S."/>
            <person name="Banfield J.F."/>
        </authorList>
    </citation>
    <scope>NUCLEOTIDE SEQUENCE [LARGE SCALE GENOMIC DNA]</scope>
</reference>
<dbReference type="GO" id="GO:0008168">
    <property type="term" value="F:methyltransferase activity"/>
    <property type="evidence" value="ECO:0007669"/>
    <property type="project" value="UniProtKB-KW"/>
</dbReference>
<dbReference type="CDD" id="cd02440">
    <property type="entry name" value="AdoMet_MTases"/>
    <property type="match status" value="1"/>
</dbReference>
<sequence>MDYQAHKTYFETAYKTGTDVWTHKPTNKQVAKLTSKLKKGDIILELGSGRGLFAKHLAEIGFRVIGLDFESAIVRKANEAIKDWKLEGKVGFLEGDALNIPLVNENFDGACDFGLFENLYKEDWPQYVKEIHRILKPGGLYLNVSLSSKTSGFFEFHPSASSTREFEKYGVHYYFFEGGEIKNIFKTHFEVVSQEVKPTEVQRGMNKLTLIETLFKKI</sequence>
<dbReference type="Proteomes" id="UP000178235">
    <property type="component" value="Unassembled WGS sequence"/>
</dbReference>
<protein>
    <recommendedName>
        <fullName evidence="3">Methyltransferase domain-containing protein</fullName>
    </recommendedName>
</protein>
<comment type="caution">
    <text evidence="4">The sequence shown here is derived from an EMBL/GenBank/DDBJ whole genome shotgun (WGS) entry which is preliminary data.</text>
</comment>
<name>A0A1F6VEN9_9BACT</name>
<dbReference type="SUPFAM" id="SSF53335">
    <property type="entry name" value="S-adenosyl-L-methionine-dependent methyltransferases"/>
    <property type="match status" value="1"/>
</dbReference>
<keyword evidence="2" id="KW-0808">Transferase</keyword>
<dbReference type="InterPro" id="IPR029063">
    <property type="entry name" value="SAM-dependent_MTases_sf"/>
</dbReference>
<accession>A0A1F6VEN9</accession>
<dbReference type="AlphaFoldDB" id="A0A1F6VEN9"/>
<evidence type="ECO:0000256" key="2">
    <source>
        <dbReference type="ARBA" id="ARBA00022679"/>
    </source>
</evidence>
<dbReference type="EMBL" id="MFTS01000005">
    <property type="protein sequence ID" value="OGI68064.1"/>
    <property type="molecule type" value="Genomic_DNA"/>
</dbReference>
<dbReference type="Pfam" id="PF13649">
    <property type="entry name" value="Methyltransf_25"/>
    <property type="match status" value="1"/>
</dbReference>
<evidence type="ECO:0000259" key="3">
    <source>
        <dbReference type="Pfam" id="PF13649"/>
    </source>
</evidence>
<organism evidence="4 5">
    <name type="scientific">Candidatus Nomurabacteria bacterium RIFCSPHIGHO2_01_FULL_42_15</name>
    <dbReference type="NCBI Taxonomy" id="1801742"/>
    <lineage>
        <taxon>Bacteria</taxon>
        <taxon>Candidatus Nomuraibacteriota</taxon>
    </lineage>
</organism>
<dbReference type="PANTHER" id="PTHR43861">
    <property type="entry name" value="TRANS-ACONITATE 2-METHYLTRANSFERASE-RELATED"/>
    <property type="match status" value="1"/>
</dbReference>
<proteinExistence type="predicted"/>
<evidence type="ECO:0000313" key="5">
    <source>
        <dbReference type="Proteomes" id="UP000178235"/>
    </source>
</evidence>